<dbReference type="InterPro" id="IPR001269">
    <property type="entry name" value="DUS_fam"/>
</dbReference>
<comment type="caution">
    <text evidence="15">The sequence shown here is derived from an EMBL/GenBank/DDBJ whole genome shotgun (WGS) entry which is preliminary data.</text>
</comment>
<dbReference type="Gene3D" id="1.10.1200.80">
    <property type="entry name" value="Putative flavin oxidoreducatase, domain 2"/>
    <property type="match status" value="1"/>
</dbReference>
<keyword evidence="5 11" id="KW-0819">tRNA processing</keyword>
<dbReference type="GO" id="GO:0000049">
    <property type="term" value="F:tRNA binding"/>
    <property type="evidence" value="ECO:0007669"/>
    <property type="project" value="UniProtKB-KW"/>
</dbReference>
<keyword evidence="2" id="KW-0820">tRNA-binding</keyword>
<dbReference type="Pfam" id="PF01207">
    <property type="entry name" value="Dus"/>
    <property type="match status" value="1"/>
</dbReference>
<comment type="function">
    <text evidence="1 11">Catalyzes the synthesis of 5,6-dihydrouridine (D), a modified base found in the D-loop of most tRNAs, via the reduction of the C5-C6 double bond in target uridines.</text>
</comment>
<keyword evidence="7" id="KW-0694">RNA-binding</keyword>
<evidence type="ECO:0000256" key="3">
    <source>
        <dbReference type="ARBA" id="ARBA00022630"/>
    </source>
</evidence>
<dbReference type="CDD" id="cd02801">
    <property type="entry name" value="DUS_like_FMN"/>
    <property type="match status" value="1"/>
</dbReference>
<evidence type="ECO:0000256" key="10">
    <source>
        <dbReference type="ARBA" id="ARBA00048802"/>
    </source>
</evidence>
<dbReference type="GO" id="GO:0017150">
    <property type="term" value="F:tRNA dihydrouridine synthase activity"/>
    <property type="evidence" value="ECO:0007669"/>
    <property type="project" value="InterPro"/>
</dbReference>
<feature type="binding site" evidence="13">
    <location>
        <begin position="233"/>
        <end position="234"/>
    </location>
    <ligand>
        <name>FMN</name>
        <dbReference type="ChEBI" id="CHEBI:58210"/>
    </ligand>
</feature>
<evidence type="ECO:0000256" key="4">
    <source>
        <dbReference type="ARBA" id="ARBA00022643"/>
    </source>
</evidence>
<dbReference type="InterPro" id="IPR024036">
    <property type="entry name" value="tRNA-dHydroUridine_Synthase_C"/>
</dbReference>
<gene>
    <name evidence="15" type="ORF">CO174_04315</name>
</gene>
<feature type="domain" description="DUS-like FMN-binding" evidence="14">
    <location>
        <begin position="15"/>
        <end position="323"/>
    </location>
</feature>
<evidence type="ECO:0000259" key="14">
    <source>
        <dbReference type="Pfam" id="PF01207"/>
    </source>
</evidence>
<evidence type="ECO:0000256" key="5">
    <source>
        <dbReference type="ARBA" id="ARBA00022694"/>
    </source>
</evidence>
<evidence type="ECO:0000313" key="16">
    <source>
        <dbReference type="Proteomes" id="UP000229385"/>
    </source>
</evidence>
<evidence type="ECO:0000256" key="8">
    <source>
        <dbReference type="ARBA" id="ARBA00023002"/>
    </source>
</evidence>
<feature type="binding site" evidence="13">
    <location>
        <position position="178"/>
    </location>
    <ligand>
        <name>FMN</name>
        <dbReference type="ChEBI" id="CHEBI:58210"/>
    </ligand>
</feature>
<evidence type="ECO:0000256" key="6">
    <source>
        <dbReference type="ARBA" id="ARBA00022857"/>
    </source>
</evidence>
<reference evidence="16" key="1">
    <citation type="submission" date="2017-09" db="EMBL/GenBank/DDBJ databases">
        <title>Depth-based differentiation of microbial function through sediment-hosted aquifers and enrichment of novel symbionts in the deep terrestrial subsurface.</title>
        <authorList>
            <person name="Probst A.J."/>
            <person name="Ladd B."/>
            <person name="Jarett J.K."/>
            <person name="Geller-Mcgrath D.E."/>
            <person name="Sieber C.M.K."/>
            <person name="Emerson J.B."/>
            <person name="Anantharaman K."/>
            <person name="Thomas B.C."/>
            <person name="Malmstrom R."/>
            <person name="Stieglmeier M."/>
            <person name="Klingl A."/>
            <person name="Woyke T."/>
            <person name="Ryan C.M."/>
            <person name="Banfield J.F."/>
        </authorList>
    </citation>
    <scope>NUCLEOTIDE SEQUENCE [LARGE SCALE GENOMIC DNA]</scope>
</reference>
<comment type="cofactor">
    <cofactor evidence="11 13">
        <name>FMN</name>
        <dbReference type="ChEBI" id="CHEBI:58210"/>
    </cofactor>
</comment>
<dbReference type="Gene3D" id="3.20.20.70">
    <property type="entry name" value="Aldolase class I"/>
    <property type="match status" value="1"/>
</dbReference>
<dbReference type="InterPro" id="IPR004652">
    <property type="entry name" value="DusB-like"/>
</dbReference>
<keyword evidence="13" id="KW-0547">Nucleotide-binding</keyword>
<dbReference type="NCBIfam" id="TIGR00737">
    <property type="entry name" value="nifR3_yhdG"/>
    <property type="match status" value="1"/>
</dbReference>
<accession>A0A2M7XBI2</accession>
<feature type="binding site" evidence="13">
    <location>
        <begin position="17"/>
        <end position="19"/>
    </location>
    <ligand>
        <name>FMN</name>
        <dbReference type="ChEBI" id="CHEBI:58210"/>
    </ligand>
</feature>
<dbReference type="SUPFAM" id="SSF51395">
    <property type="entry name" value="FMN-linked oxidoreductases"/>
    <property type="match status" value="1"/>
</dbReference>
<evidence type="ECO:0000256" key="1">
    <source>
        <dbReference type="ARBA" id="ARBA00002790"/>
    </source>
</evidence>
<keyword evidence="8 11" id="KW-0560">Oxidoreductase</keyword>
<comment type="catalytic activity">
    <reaction evidence="9">
        <text>a 5,6-dihydrouridine in tRNA + NADP(+) = a uridine in tRNA + NADPH + H(+)</text>
        <dbReference type="Rhea" id="RHEA:23624"/>
        <dbReference type="Rhea" id="RHEA-COMP:13339"/>
        <dbReference type="Rhea" id="RHEA-COMP:13887"/>
        <dbReference type="ChEBI" id="CHEBI:15378"/>
        <dbReference type="ChEBI" id="CHEBI:57783"/>
        <dbReference type="ChEBI" id="CHEBI:58349"/>
        <dbReference type="ChEBI" id="CHEBI:65315"/>
        <dbReference type="ChEBI" id="CHEBI:74443"/>
    </reaction>
</comment>
<dbReference type="Proteomes" id="UP000229385">
    <property type="component" value="Unassembled WGS sequence"/>
</dbReference>
<evidence type="ECO:0000256" key="12">
    <source>
        <dbReference type="PIRSR" id="PIRSR006621-1"/>
    </source>
</evidence>
<evidence type="ECO:0000256" key="7">
    <source>
        <dbReference type="ARBA" id="ARBA00022884"/>
    </source>
</evidence>
<dbReference type="GO" id="GO:0050660">
    <property type="term" value="F:flavin adenine dinucleotide binding"/>
    <property type="evidence" value="ECO:0007669"/>
    <property type="project" value="InterPro"/>
</dbReference>
<keyword evidence="3 11" id="KW-0285">Flavoprotein</keyword>
<proteinExistence type="inferred from homology"/>
<evidence type="ECO:0000256" key="2">
    <source>
        <dbReference type="ARBA" id="ARBA00022555"/>
    </source>
</evidence>
<dbReference type="EC" id="1.3.1.-" evidence="11"/>
<dbReference type="AlphaFoldDB" id="A0A2M7XBI2"/>
<name>A0A2M7XBI2_9BACT</name>
<comment type="similarity">
    <text evidence="11">Belongs to the dus family.</text>
</comment>
<protein>
    <recommendedName>
        <fullName evidence="11">tRNA-dihydrouridine synthase</fullName>
        <ecNumber evidence="11">1.3.1.-</ecNumber>
    </recommendedName>
</protein>
<feature type="binding site" evidence="13">
    <location>
        <position position="149"/>
    </location>
    <ligand>
        <name>FMN</name>
        <dbReference type="ChEBI" id="CHEBI:58210"/>
    </ligand>
</feature>
<dbReference type="InterPro" id="IPR035587">
    <property type="entry name" value="DUS-like_FMN-bd"/>
</dbReference>
<evidence type="ECO:0000256" key="9">
    <source>
        <dbReference type="ARBA" id="ARBA00048205"/>
    </source>
</evidence>
<evidence type="ECO:0000256" key="13">
    <source>
        <dbReference type="PIRSR" id="PIRSR006621-2"/>
    </source>
</evidence>
<dbReference type="PANTHER" id="PTHR45846:SF1">
    <property type="entry name" value="TRNA-DIHYDROURIDINE(47) SYNTHASE [NAD(P)(+)]-LIKE"/>
    <property type="match status" value="1"/>
</dbReference>
<feature type="binding site" evidence="13">
    <location>
        <position position="79"/>
    </location>
    <ligand>
        <name>FMN</name>
        <dbReference type="ChEBI" id="CHEBI:58210"/>
    </ligand>
</feature>
<dbReference type="PANTHER" id="PTHR45846">
    <property type="entry name" value="TRNA-DIHYDROURIDINE(47) SYNTHASE [NAD(P)(+)]-LIKE"/>
    <property type="match status" value="1"/>
</dbReference>
<sequence length="351" mass="39129">MNLNWAELPRPMIALSPMADMTDSAFCRVVRAIEQQSPEKVKRIIVFREMVSAEAIIRGNSKTLGMTEIHNDERPIVQQLFGSEPDQVAEAAHIIERDHAPEGFDLNMGCPVYKVVHSFNGASLMKDPERAAAIVRAVKSAVSVPVSVKIRAGWEDPRECLTFGKILEEAGADLITIHGRTKKQGYSGQADWNLIGEFVKTVSIPVLANGDIYTPQLMREALETTGAAGVLIARGALGNPWIFKQAIDALQGREPEAISLKERVAVIKQHVRWHTEQFDQGTVQTFRKHLTWYFKALPGAKPFKQRLHSVETIEELDAILDEMIRDGLQAHAISRRDAQHPLAASRLYMAK</sequence>
<keyword evidence="6" id="KW-0521">NADP</keyword>
<organism evidence="15 16">
    <name type="scientific">Candidatus Uhrbacteria bacterium CG_4_9_14_3_um_filter_50_9</name>
    <dbReference type="NCBI Taxonomy" id="1975035"/>
    <lineage>
        <taxon>Bacteria</taxon>
        <taxon>Candidatus Uhriibacteriota</taxon>
    </lineage>
</organism>
<comment type="catalytic activity">
    <reaction evidence="10">
        <text>a 5,6-dihydrouridine in tRNA + NAD(+) = a uridine in tRNA + NADH + H(+)</text>
        <dbReference type="Rhea" id="RHEA:54452"/>
        <dbReference type="Rhea" id="RHEA-COMP:13339"/>
        <dbReference type="Rhea" id="RHEA-COMP:13887"/>
        <dbReference type="ChEBI" id="CHEBI:15378"/>
        <dbReference type="ChEBI" id="CHEBI:57540"/>
        <dbReference type="ChEBI" id="CHEBI:57945"/>
        <dbReference type="ChEBI" id="CHEBI:65315"/>
        <dbReference type="ChEBI" id="CHEBI:74443"/>
    </reaction>
</comment>
<dbReference type="PIRSF" id="PIRSF006621">
    <property type="entry name" value="Dus"/>
    <property type="match status" value="1"/>
</dbReference>
<dbReference type="InterPro" id="IPR013785">
    <property type="entry name" value="Aldolase_TIM"/>
</dbReference>
<keyword evidence="4 11" id="KW-0288">FMN</keyword>
<evidence type="ECO:0000313" key="15">
    <source>
        <dbReference type="EMBL" id="PJA45224.1"/>
    </source>
</evidence>
<dbReference type="EMBL" id="PFWU01000046">
    <property type="protein sequence ID" value="PJA45224.1"/>
    <property type="molecule type" value="Genomic_DNA"/>
</dbReference>
<evidence type="ECO:0000256" key="11">
    <source>
        <dbReference type="PIRNR" id="PIRNR006621"/>
    </source>
</evidence>
<feature type="active site" description="Proton donor" evidence="12">
    <location>
        <position position="110"/>
    </location>
</feature>